<evidence type="ECO:0000256" key="1">
    <source>
        <dbReference type="SAM" id="MobiDB-lite"/>
    </source>
</evidence>
<keyword evidence="3" id="KW-1185">Reference proteome</keyword>
<proteinExistence type="predicted"/>
<accession>A0A9Q0NDQ0</accession>
<protein>
    <submittedName>
        <fullName evidence="2">Uncharacterized protein</fullName>
    </submittedName>
</protein>
<evidence type="ECO:0000313" key="3">
    <source>
        <dbReference type="Proteomes" id="UP001151699"/>
    </source>
</evidence>
<dbReference type="EMBL" id="WJQU01000001">
    <property type="protein sequence ID" value="KAJ6648223.1"/>
    <property type="molecule type" value="Genomic_DNA"/>
</dbReference>
<organism evidence="2 3">
    <name type="scientific">Pseudolycoriella hygida</name>
    <dbReference type="NCBI Taxonomy" id="35572"/>
    <lineage>
        <taxon>Eukaryota</taxon>
        <taxon>Metazoa</taxon>
        <taxon>Ecdysozoa</taxon>
        <taxon>Arthropoda</taxon>
        <taxon>Hexapoda</taxon>
        <taxon>Insecta</taxon>
        <taxon>Pterygota</taxon>
        <taxon>Neoptera</taxon>
        <taxon>Endopterygota</taxon>
        <taxon>Diptera</taxon>
        <taxon>Nematocera</taxon>
        <taxon>Sciaroidea</taxon>
        <taxon>Sciaridae</taxon>
        <taxon>Pseudolycoriella</taxon>
    </lineage>
</organism>
<name>A0A9Q0NDQ0_9DIPT</name>
<feature type="region of interest" description="Disordered" evidence="1">
    <location>
        <begin position="1"/>
        <end position="29"/>
    </location>
</feature>
<gene>
    <name evidence="2" type="ORF">Bhyg_03450</name>
</gene>
<reference evidence="2" key="1">
    <citation type="submission" date="2022-07" db="EMBL/GenBank/DDBJ databases">
        <authorList>
            <person name="Trinca V."/>
            <person name="Uliana J.V.C."/>
            <person name="Torres T.T."/>
            <person name="Ward R.J."/>
            <person name="Monesi N."/>
        </authorList>
    </citation>
    <scope>NUCLEOTIDE SEQUENCE</scope>
    <source>
        <strain evidence="2">HSMRA1968</strain>
        <tissue evidence="2">Whole embryos</tissue>
    </source>
</reference>
<evidence type="ECO:0000313" key="2">
    <source>
        <dbReference type="EMBL" id="KAJ6648223.1"/>
    </source>
</evidence>
<comment type="caution">
    <text evidence="2">The sequence shown here is derived from an EMBL/GenBank/DDBJ whole genome shotgun (WGS) entry which is preliminary data.</text>
</comment>
<dbReference type="AlphaFoldDB" id="A0A9Q0NDQ0"/>
<dbReference type="Proteomes" id="UP001151699">
    <property type="component" value="Chromosome A"/>
</dbReference>
<sequence length="29" mass="3003">MNSVQSTGHAGGGMGKKDSQIEKSAQIQK</sequence>